<dbReference type="Proteomes" id="UP000193978">
    <property type="component" value="Chromosome"/>
</dbReference>
<keyword evidence="1" id="KW-0472">Membrane</keyword>
<keyword evidence="1" id="KW-1133">Transmembrane helix</keyword>
<evidence type="ECO:0000313" key="3">
    <source>
        <dbReference type="EMBL" id="ARN81784.1"/>
    </source>
</evidence>
<name>A0A1W6MW19_9HYPH</name>
<evidence type="ECO:0008006" key="5">
    <source>
        <dbReference type="Google" id="ProtNLM"/>
    </source>
</evidence>
<sequence length="204" mass="20793">MTASIRAGGRGTALFLRRCTFVSLSAMLLSAAGAPAFATDIVPRKPPQSQDFYFTFTDDNLSGGGSISGSGILVAEPLGDSPGKFLVTNVLDGAADYNGSTYGLALLPRNGYPTPVGQPPLSNDNVLDPNSTPQLDSLGISFAVGGLGDINIADGNYTFTTNFAGAGTGNFQASPGPSLGTGLLALAFLIIAGTLTSARRLSQR</sequence>
<keyword evidence="1" id="KW-0812">Transmembrane</keyword>
<organism evidence="3 4">
    <name type="scientific">Methylocystis bryophila</name>
    <dbReference type="NCBI Taxonomy" id="655015"/>
    <lineage>
        <taxon>Bacteria</taxon>
        <taxon>Pseudomonadati</taxon>
        <taxon>Pseudomonadota</taxon>
        <taxon>Alphaproteobacteria</taxon>
        <taxon>Hyphomicrobiales</taxon>
        <taxon>Methylocystaceae</taxon>
        <taxon>Methylocystis</taxon>
    </lineage>
</organism>
<feature type="signal peptide" evidence="2">
    <location>
        <begin position="1"/>
        <end position="38"/>
    </location>
</feature>
<proteinExistence type="predicted"/>
<feature type="chain" id="PRO_5012371067" description="PEP-CTERM sorting domain-containing protein" evidence="2">
    <location>
        <begin position="39"/>
        <end position="204"/>
    </location>
</feature>
<evidence type="ECO:0000256" key="1">
    <source>
        <dbReference type="SAM" id="Phobius"/>
    </source>
</evidence>
<keyword evidence="4" id="KW-1185">Reference proteome</keyword>
<feature type="transmembrane region" description="Helical" evidence="1">
    <location>
        <begin position="179"/>
        <end position="198"/>
    </location>
</feature>
<reference evidence="3 4" key="1">
    <citation type="submission" date="2017-02" db="EMBL/GenBank/DDBJ databases">
        <authorList>
            <person name="Peterson S.W."/>
        </authorList>
    </citation>
    <scope>NUCLEOTIDE SEQUENCE [LARGE SCALE GENOMIC DNA]</scope>
    <source>
        <strain evidence="3 4">S285</strain>
    </source>
</reference>
<dbReference type="KEGG" id="mbry:B1812_12625"/>
<protein>
    <recommendedName>
        <fullName evidence="5">PEP-CTERM sorting domain-containing protein</fullName>
    </recommendedName>
</protein>
<accession>A0A1W6MW19</accession>
<dbReference type="EMBL" id="CP019948">
    <property type="protein sequence ID" value="ARN81784.1"/>
    <property type="molecule type" value="Genomic_DNA"/>
</dbReference>
<keyword evidence="2" id="KW-0732">Signal</keyword>
<gene>
    <name evidence="3" type="ORF">B1812_12625</name>
</gene>
<evidence type="ECO:0000313" key="4">
    <source>
        <dbReference type="Proteomes" id="UP000193978"/>
    </source>
</evidence>
<evidence type="ECO:0000256" key="2">
    <source>
        <dbReference type="SAM" id="SignalP"/>
    </source>
</evidence>
<dbReference type="AlphaFoldDB" id="A0A1W6MW19"/>